<keyword evidence="2" id="KW-0645">Protease</keyword>
<dbReference type="Proteomes" id="UP001242288">
    <property type="component" value="Unassembled WGS sequence"/>
</dbReference>
<dbReference type="EMBL" id="JAPKHW010000014">
    <property type="protein sequence ID" value="MCX4147440.1"/>
    <property type="molecule type" value="Genomic_DNA"/>
</dbReference>
<dbReference type="Proteomes" id="UP000463700">
    <property type="component" value="Unassembled WGS sequence"/>
</dbReference>
<comment type="caution">
    <text evidence="2">The sequence shown here is derived from an EMBL/GenBank/DDBJ whole genome shotgun (WGS) entry which is preliminary data.</text>
</comment>
<dbReference type="GO" id="GO:0004180">
    <property type="term" value="F:carboxypeptidase activity"/>
    <property type="evidence" value="ECO:0007669"/>
    <property type="project" value="UniProtKB-KW"/>
</dbReference>
<keyword evidence="1" id="KW-0732">Signal</keyword>
<dbReference type="Proteomes" id="UP001209412">
    <property type="component" value="Unassembled WGS sequence"/>
</dbReference>
<proteinExistence type="predicted"/>
<feature type="signal peptide" evidence="1">
    <location>
        <begin position="1"/>
        <end position="24"/>
    </location>
</feature>
<sequence length="142" mass="15345">MKKRNVLQWVVILGVAFGVNIAFAAETDLPAIQHAGDVTYLSGGIGSDQARAIKDVMHSYPMVLTFVGKTSNQNQYLSDVPVTITDGKGNTVLETSSDGPFMLVSLPSGHYTVSVSYKGQAEHRTMNISNAAHARQTFVWAM</sequence>
<gene>
    <name evidence="2" type="ORF">FSO04_34115</name>
    <name evidence="4" type="ORF">NIE36_18885</name>
    <name evidence="3" type="ORF">OSB80_18940</name>
</gene>
<evidence type="ECO:0000313" key="2">
    <source>
        <dbReference type="EMBL" id="KAE8755449.1"/>
    </source>
</evidence>
<organism evidence="2 5">
    <name type="scientific">Paraburkholderia madseniana</name>
    <dbReference type="NCBI Taxonomy" id="2599607"/>
    <lineage>
        <taxon>Bacteria</taxon>
        <taxon>Pseudomonadati</taxon>
        <taxon>Pseudomonadota</taxon>
        <taxon>Betaproteobacteria</taxon>
        <taxon>Burkholderiales</taxon>
        <taxon>Burkholderiaceae</taxon>
        <taxon>Paraburkholderia</taxon>
    </lineage>
</organism>
<dbReference type="AlphaFoldDB" id="A0A6N6W625"/>
<protein>
    <submittedName>
        <fullName evidence="2">Carboxypeptidase regulatory-like domain-containing protein</fullName>
    </submittedName>
    <submittedName>
        <fullName evidence="3">Carboxypeptidase-like regulatory domain-containing protein</fullName>
    </submittedName>
</protein>
<evidence type="ECO:0000313" key="6">
    <source>
        <dbReference type="Proteomes" id="UP001209412"/>
    </source>
</evidence>
<keyword evidence="6" id="KW-1185">Reference proteome</keyword>
<dbReference type="EMBL" id="JAMXWF010000014">
    <property type="protein sequence ID" value="MDQ6409263.1"/>
    <property type="molecule type" value="Genomic_DNA"/>
</dbReference>
<dbReference type="EMBL" id="VOSW01000088">
    <property type="protein sequence ID" value="KAE8755449.1"/>
    <property type="molecule type" value="Genomic_DNA"/>
</dbReference>
<dbReference type="OrthoDB" id="8926484at2"/>
<reference evidence="2 5" key="1">
    <citation type="journal article" date="2020" name="Int. J. Syst. Evol. Microbiol.">
        <title>Paraburkholderia madseniana sp. nov., a phenolic acid-degrading bacterium isolated from acidic forest soil.</title>
        <authorList>
            <person name="Wilhelm R.C."/>
            <person name="Murphy S.J.L."/>
            <person name="Feriancek N.M."/>
            <person name="Karasz D.C."/>
            <person name="DeRito C.M."/>
            <person name="Newman J.D."/>
            <person name="Buckley D.H."/>
        </authorList>
    </citation>
    <scope>NUCLEOTIDE SEQUENCE [LARGE SCALE GENOMIC DNA]</scope>
    <source>
        <strain evidence="2 5">RP11</strain>
    </source>
</reference>
<reference evidence="4" key="2">
    <citation type="submission" date="2022-06" db="EMBL/GenBank/DDBJ databases">
        <title>PHB producers.</title>
        <authorList>
            <person name="Besaury L."/>
        </authorList>
    </citation>
    <scope>NUCLEOTIDE SEQUENCE</scope>
    <source>
        <strain evidence="3 6">SEWS6</strain>
    </source>
</reference>
<evidence type="ECO:0000313" key="4">
    <source>
        <dbReference type="EMBL" id="MDQ6409263.1"/>
    </source>
</evidence>
<dbReference type="SUPFAM" id="SSF49464">
    <property type="entry name" value="Carboxypeptidase regulatory domain-like"/>
    <property type="match status" value="1"/>
</dbReference>
<dbReference type="InterPro" id="IPR008969">
    <property type="entry name" value="CarboxyPept-like_regulatory"/>
</dbReference>
<evidence type="ECO:0000313" key="5">
    <source>
        <dbReference type="Proteomes" id="UP000463700"/>
    </source>
</evidence>
<evidence type="ECO:0000256" key="1">
    <source>
        <dbReference type="SAM" id="SignalP"/>
    </source>
</evidence>
<dbReference type="Gene3D" id="2.60.40.1120">
    <property type="entry name" value="Carboxypeptidase-like, regulatory domain"/>
    <property type="match status" value="1"/>
</dbReference>
<keyword evidence="2" id="KW-0378">Hydrolase</keyword>
<name>A0A6N6W625_9BURK</name>
<feature type="chain" id="PRO_5044645103" evidence="1">
    <location>
        <begin position="25"/>
        <end position="142"/>
    </location>
</feature>
<keyword evidence="2" id="KW-0121">Carboxypeptidase</keyword>
<accession>A0A6N6W625</accession>
<evidence type="ECO:0000313" key="3">
    <source>
        <dbReference type="EMBL" id="MCX4147440.1"/>
    </source>
</evidence>
<dbReference type="RefSeq" id="WP_154565956.1">
    <property type="nucleotide sequence ID" value="NZ_JAMXWF010000014.1"/>
</dbReference>